<dbReference type="InterPro" id="IPR043502">
    <property type="entry name" value="DNA/RNA_pol_sf"/>
</dbReference>
<dbReference type="InterPro" id="IPR053134">
    <property type="entry name" value="RNA-dir_DNA_polymerase"/>
</dbReference>
<keyword evidence="1" id="KW-0548">Nucleotidyltransferase</keyword>
<evidence type="ECO:0000313" key="1">
    <source>
        <dbReference type="EMBL" id="GEU68978.1"/>
    </source>
</evidence>
<dbReference type="InterPro" id="IPR036397">
    <property type="entry name" value="RNaseH_sf"/>
</dbReference>
<dbReference type="AlphaFoldDB" id="A0A6L2M4R9"/>
<keyword evidence="1" id="KW-0695">RNA-directed DNA polymerase</keyword>
<comment type="caution">
    <text evidence="1">The sequence shown here is derived from an EMBL/GenBank/DDBJ whole genome shotgun (WGS) entry which is preliminary data.</text>
</comment>
<sequence>MAVIKNDKNELVPTRLLTGWRVCIDYRKLNEATHKDHFPLPFMDQMLERLAGNDHLARNCTVRPRRRDASYLHNQLLIAQKEEAGIQLQAKEFHLMAAAAYLDELEEVNANCILMANLQQASTSGTQSDKAPVYDSDGSAEKKLHDTIYENAKLRSQLFDKVSKQKDTTKGVDITTNTKRTQPMSNTKNDRVPFTSKSSRIKNKEVEVEDHPMNLLFSKNKKHMPFESCSKHMTMNLKHLINFIWKFLGTVCFGNDHVDVILGFGDLHWGNILITKVYFVDGLGHNLFLVGQFCDSDLERYVLVIVDDYSRYTWVIFLRSKDEAPEEIKTFLKKITGLLQAPIIIFKTRVQSMTSGQISSGLDLTYAPLTITTQQPTEGELDLIFETVCDDHIGGQPSTAPRTVLAAQAP</sequence>
<reference evidence="1" key="1">
    <citation type="journal article" date="2019" name="Sci. Rep.">
        <title>Draft genome of Tanacetum cinerariifolium, the natural source of mosquito coil.</title>
        <authorList>
            <person name="Yamashiro T."/>
            <person name="Shiraishi A."/>
            <person name="Satake H."/>
            <person name="Nakayama K."/>
        </authorList>
    </citation>
    <scope>NUCLEOTIDE SEQUENCE</scope>
</reference>
<protein>
    <submittedName>
        <fullName evidence="1">RNA-directed DNA polymerase homolog</fullName>
    </submittedName>
</protein>
<proteinExistence type="predicted"/>
<dbReference type="SUPFAM" id="SSF56672">
    <property type="entry name" value="DNA/RNA polymerases"/>
    <property type="match status" value="1"/>
</dbReference>
<dbReference type="GO" id="GO:0003676">
    <property type="term" value="F:nucleic acid binding"/>
    <property type="evidence" value="ECO:0007669"/>
    <property type="project" value="InterPro"/>
</dbReference>
<dbReference type="PANTHER" id="PTHR24559">
    <property type="entry name" value="TRANSPOSON TY3-I GAG-POL POLYPROTEIN"/>
    <property type="match status" value="1"/>
</dbReference>
<accession>A0A6L2M4R9</accession>
<organism evidence="1">
    <name type="scientific">Tanacetum cinerariifolium</name>
    <name type="common">Dalmatian daisy</name>
    <name type="synonym">Chrysanthemum cinerariifolium</name>
    <dbReference type="NCBI Taxonomy" id="118510"/>
    <lineage>
        <taxon>Eukaryota</taxon>
        <taxon>Viridiplantae</taxon>
        <taxon>Streptophyta</taxon>
        <taxon>Embryophyta</taxon>
        <taxon>Tracheophyta</taxon>
        <taxon>Spermatophyta</taxon>
        <taxon>Magnoliopsida</taxon>
        <taxon>eudicotyledons</taxon>
        <taxon>Gunneridae</taxon>
        <taxon>Pentapetalae</taxon>
        <taxon>asterids</taxon>
        <taxon>campanulids</taxon>
        <taxon>Asterales</taxon>
        <taxon>Asteraceae</taxon>
        <taxon>Asteroideae</taxon>
        <taxon>Anthemideae</taxon>
        <taxon>Anthemidinae</taxon>
        <taxon>Tanacetum</taxon>
    </lineage>
</organism>
<dbReference type="Gene3D" id="3.30.420.10">
    <property type="entry name" value="Ribonuclease H-like superfamily/Ribonuclease H"/>
    <property type="match status" value="1"/>
</dbReference>
<dbReference type="EMBL" id="BKCJ010005849">
    <property type="protein sequence ID" value="GEU68978.1"/>
    <property type="molecule type" value="Genomic_DNA"/>
</dbReference>
<name>A0A6L2M4R9_TANCI</name>
<dbReference type="GO" id="GO:0003964">
    <property type="term" value="F:RNA-directed DNA polymerase activity"/>
    <property type="evidence" value="ECO:0007669"/>
    <property type="project" value="UniProtKB-KW"/>
</dbReference>
<gene>
    <name evidence="1" type="ORF">Tci_040956</name>
</gene>
<dbReference type="PANTHER" id="PTHR24559:SF444">
    <property type="entry name" value="REVERSE TRANSCRIPTASE DOMAIN-CONTAINING PROTEIN"/>
    <property type="match status" value="1"/>
</dbReference>
<dbReference type="Gene3D" id="3.30.70.270">
    <property type="match status" value="1"/>
</dbReference>
<dbReference type="InterPro" id="IPR043128">
    <property type="entry name" value="Rev_trsase/Diguanyl_cyclase"/>
</dbReference>
<keyword evidence="1" id="KW-0808">Transferase</keyword>